<dbReference type="EMBL" id="JBBWRZ010000003">
    <property type="protein sequence ID" value="KAK8240631.1"/>
    <property type="molecule type" value="Genomic_DNA"/>
</dbReference>
<name>A0ABR1YWX5_9PEZI</name>
<proteinExistence type="predicted"/>
<evidence type="ECO:0000313" key="2">
    <source>
        <dbReference type="Proteomes" id="UP001492380"/>
    </source>
</evidence>
<reference evidence="1 2" key="1">
    <citation type="submission" date="2024-04" db="EMBL/GenBank/DDBJ databases">
        <title>Phyllosticta paracitricarpa is synonymous to the EU quarantine fungus P. citricarpa based on phylogenomic analyses.</title>
        <authorList>
            <consortium name="Lawrence Berkeley National Laboratory"/>
            <person name="Van Ingen-Buijs V.A."/>
            <person name="Van Westerhoven A.C."/>
            <person name="Haridas S."/>
            <person name="Skiadas P."/>
            <person name="Martin F."/>
            <person name="Groenewald J.Z."/>
            <person name="Crous P.W."/>
            <person name="Seidl M.F."/>
        </authorList>
    </citation>
    <scope>NUCLEOTIDE SEQUENCE [LARGE SCALE GENOMIC DNA]</scope>
    <source>
        <strain evidence="1 2">CBS 123374</strain>
    </source>
</reference>
<accession>A0ABR1YWX5</accession>
<keyword evidence="2" id="KW-1185">Reference proteome</keyword>
<protein>
    <submittedName>
        <fullName evidence="1">Uncharacterized protein</fullName>
    </submittedName>
</protein>
<organism evidence="1 2">
    <name type="scientific">Phyllosticta capitalensis</name>
    <dbReference type="NCBI Taxonomy" id="121624"/>
    <lineage>
        <taxon>Eukaryota</taxon>
        <taxon>Fungi</taxon>
        <taxon>Dikarya</taxon>
        <taxon>Ascomycota</taxon>
        <taxon>Pezizomycotina</taxon>
        <taxon>Dothideomycetes</taxon>
        <taxon>Dothideomycetes incertae sedis</taxon>
        <taxon>Botryosphaeriales</taxon>
        <taxon>Phyllostictaceae</taxon>
        <taxon>Phyllosticta</taxon>
    </lineage>
</organism>
<sequence>MPAQESLKNCLQVRRQTHRSPASPLCITITTFSGSPALSFTTCILACLSVFVLDPRAEQAYCNAAAQQKKMQQKKQRQRVTNGVVRERPGTELKQTWLLTAGTIDAAEAWQYLAAALCRRIGKGLHPPRFCFYFANADVRPRPAIALRVLIVRTKLLPKTLARDGKAVHFAPLLAVADFDWDTLTFVLLDLQTMRSGTEKDSASHPA</sequence>
<gene>
    <name evidence="1" type="ORF">HDK90DRAFT_189889</name>
</gene>
<evidence type="ECO:0000313" key="1">
    <source>
        <dbReference type="EMBL" id="KAK8240631.1"/>
    </source>
</evidence>
<dbReference type="Proteomes" id="UP001492380">
    <property type="component" value="Unassembled WGS sequence"/>
</dbReference>
<comment type="caution">
    <text evidence="1">The sequence shown here is derived from an EMBL/GenBank/DDBJ whole genome shotgun (WGS) entry which is preliminary data.</text>
</comment>